<gene>
    <name evidence="1" type="ORF">NCGR_LOCUS32159</name>
</gene>
<organism evidence="1 2">
    <name type="scientific">Miscanthus lutarioriparius</name>
    <dbReference type="NCBI Taxonomy" id="422564"/>
    <lineage>
        <taxon>Eukaryota</taxon>
        <taxon>Viridiplantae</taxon>
        <taxon>Streptophyta</taxon>
        <taxon>Embryophyta</taxon>
        <taxon>Tracheophyta</taxon>
        <taxon>Spermatophyta</taxon>
        <taxon>Magnoliopsida</taxon>
        <taxon>Liliopsida</taxon>
        <taxon>Poales</taxon>
        <taxon>Poaceae</taxon>
        <taxon>PACMAD clade</taxon>
        <taxon>Panicoideae</taxon>
        <taxon>Andropogonodae</taxon>
        <taxon>Andropogoneae</taxon>
        <taxon>Saccharinae</taxon>
        <taxon>Miscanthus</taxon>
    </lineage>
</organism>
<accession>A0A811PPG0</accession>
<keyword evidence="2" id="KW-1185">Reference proteome</keyword>
<evidence type="ECO:0000313" key="1">
    <source>
        <dbReference type="EMBL" id="CAD6247990.1"/>
    </source>
</evidence>
<dbReference type="AlphaFoldDB" id="A0A811PPG0"/>
<dbReference type="EMBL" id="CAJGYO010000007">
    <property type="protein sequence ID" value="CAD6247990.1"/>
    <property type="molecule type" value="Genomic_DNA"/>
</dbReference>
<sequence length="131" mass="14572">MGDGTNADDLRRRRAMAARTGRAGWAFKKKQLDEVRGGVRRSLPARLLEPLPRCWRPQPREESVLLRLLGAPSTVFSFAVLIPLGSRSSRAGKGVAGRRRRGMWPDEGGAATEWTARALAVVEWSARPLRR</sequence>
<proteinExistence type="predicted"/>
<name>A0A811PPG0_9POAL</name>
<comment type="caution">
    <text evidence="1">The sequence shown here is derived from an EMBL/GenBank/DDBJ whole genome shotgun (WGS) entry which is preliminary data.</text>
</comment>
<dbReference type="Proteomes" id="UP000604825">
    <property type="component" value="Unassembled WGS sequence"/>
</dbReference>
<reference evidence="1" key="1">
    <citation type="submission" date="2020-10" db="EMBL/GenBank/DDBJ databases">
        <authorList>
            <person name="Han B."/>
            <person name="Lu T."/>
            <person name="Zhao Q."/>
            <person name="Huang X."/>
            <person name="Zhao Y."/>
        </authorList>
    </citation>
    <scope>NUCLEOTIDE SEQUENCE</scope>
</reference>
<evidence type="ECO:0000313" key="2">
    <source>
        <dbReference type="Proteomes" id="UP000604825"/>
    </source>
</evidence>
<protein>
    <submittedName>
        <fullName evidence="1">Uncharacterized protein</fullName>
    </submittedName>
</protein>